<evidence type="ECO:0000256" key="3">
    <source>
        <dbReference type="ARBA" id="ARBA00023002"/>
    </source>
</evidence>
<dbReference type="InterPro" id="IPR053790">
    <property type="entry name" value="P5CR-like_CS"/>
</dbReference>
<dbReference type="Gene3D" id="3.40.50.720">
    <property type="entry name" value="NAD(P)-binding Rossmann-like Domain"/>
    <property type="match status" value="1"/>
</dbReference>
<dbReference type="PIRSF" id="PIRSF000193">
    <property type="entry name" value="Pyrrol-5-carb_rd"/>
    <property type="match status" value="1"/>
</dbReference>
<dbReference type="EMBL" id="LN794158">
    <property type="protein sequence ID" value="CEN55516.1"/>
    <property type="molecule type" value="Genomic_DNA"/>
</dbReference>
<dbReference type="Proteomes" id="UP000056322">
    <property type="component" value="Chromosome 1"/>
</dbReference>
<proteinExistence type="inferred from homology"/>
<dbReference type="SUPFAM" id="SSF51735">
    <property type="entry name" value="NAD(P)-binding Rossmann-fold domains"/>
    <property type="match status" value="1"/>
</dbReference>
<keyword evidence="4 7" id="KW-0028">Amino-acid biosynthesis</keyword>
<dbReference type="AlphaFoldDB" id="A0A0B7IYL1"/>
<dbReference type="PANTHER" id="PTHR11645:SF0">
    <property type="entry name" value="PYRROLINE-5-CARBOXYLATE REDUCTASE 3"/>
    <property type="match status" value="1"/>
</dbReference>
<keyword evidence="4 7" id="KW-0641">Proline biosynthesis</keyword>
<evidence type="ECO:0000259" key="9">
    <source>
        <dbReference type="Pfam" id="PF14748"/>
    </source>
</evidence>
<evidence type="ECO:0000256" key="6">
    <source>
        <dbReference type="PIRSR" id="PIRSR000193-1"/>
    </source>
</evidence>
<dbReference type="Pfam" id="PF14748">
    <property type="entry name" value="P5CR_dimer"/>
    <property type="match status" value="1"/>
</dbReference>
<comment type="function">
    <text evidence="4">Catalyzes the reduction of 1-pyrroline-5-carboxylate (PCA) to L-proline.</text>
</comment>
<keyword evidence="3 4" id="KW-0560">Oxidoreductase</keyword>
<dbReference type="Pfam" id="PF03807">
    <property type="entry name" value="F420_oxidored"/>
    <property type="match status" value="1"/>
</dbReference>
<dbReference type="EC" id="1.5.1.2" evidence="4 5"/>
<keyword evidence="2 4" id="KW-0521">NADP</keyword>
<comment type="pathway">
    <text evidence="4 7">Amino-acid biosynthesis; L-proline biosynthesis; L-proline from L-glutamate 5-semialdehyde: step 1/1.</text>
</comment>
<comment type="subcellular location">
    <subcellularLocation>
        <location evidence="4">Cytoplasm</location>
    </subcellularLocation>
</comment>
<evidence type="ECO:0000256" key="1">
    <source>
        <dbReference type="ARBA" id="ARBA00005525"/>
    </source>
</evidence>
<dbReference type="SUPFAM" id="SSF48179">
    <property type="entry name" value="6-phosphogluconate dehydrogenase C-terminal domain-like"/>
    <property type="match status" value="1"/>
</dbReference>
<comment type="catalytic activity">
    <reaction evidence="4 7">
        <text>L-proline + NADP(+) = (S)-1-pyrroline-5-carboxylate + NADPH + 2 H(+)</text>
        <dbReference type="Rhea" id="RHEA:14109"/>
        <dbReference type="ChEBI" id="CHEBI:15378"/>
        <dbReference type="ChEBI" id="CHEBI:17388"/>
        <dbReference type="ChEBI" id="CHEBI:57783"/>
        <dbReference type="ChEBI" id="CHEBI:58349"/>
        <dbReference type="ChEBI" id="CHEBI:60039"/>
        <dbReference type="EC" id="1.5.1.2"/>
    </reaction>
</comment>
<dbReference type="HAMAP" id="MF_01925">
    <property type="entry name" value="P5C_reductase"/>
    <property type="match status" value="1"/>
</dbReference>
<evidence type="ECO:0000256" key="5">
    <source>
        <dbReference type="NCBIfam" id="TIGR00112"/>
    </source>
</evidence>
<dbReference type="InterPro" id="IPR029036">
    <property type="entry name" value="P5CR_dimer"/>
</dbReference>
<dbReference type="GO" id="GO:0055129">
    <property type="term" value="P:L-proline biosynthetic process"/>
    <property type="evidence" value="ECO:0007669"/>
    <property type="project" value="UniProtKB-UniRule"/>
</dbReference>
<evidence type="ECO:0000259" key="8">
    <source>
        <dbReference type="Pfam" id="PF03807"/>
    </source>
</evidence>
<dbReference type="InterPro" id="IPR000304">
    <property type="entry name" value="Pyrroline-COOH_reductase"/>
</dbReference>
<evidence type="ECO:0000313" key="10">
    <source>
        <dbReference type="EMBL" id="CEN55516.1"/>
    </source>
</evidence>
<evidence type="ECO:0000313" key="11">
    <source>
        <dbReference type="Proteomes" id="UP000056322"/>
    </source>
</evidence>
<dbReference type="STRING" id="1581680.BN1209_0468"/>
<evidence type="ECO:0000256" key="7">
    <source>
        <dbReference type="RuleBase" id="RU003903"/>
    </source>
</evidence>
<evidence type="ECO:0000256" key="4">
    <source>
        <dbReference type="HAMAP-Rule" id="MF_01925"/>
    </source>
</evidence>
<dbReference type="RefSeq" id="WP_045750774.1">
    <property type="nucleotide sequence ID" value="NZ_LN794158.1"/>
</dbReference>
<dbReference type="HOGENOM" id="CLU_042344_0_1_4"/>
<dbReference type="GO" id="GO:0004735">
    <property type="term" value="F:pyrroline-5-carboxylate reductase activity"/>
    <property type="evidence" value="ECO:0007669"/>
    <property type="project" value="UniProtKB-UniRule"/>
</dbReference>
<dbReference type="FunFam" id="1.10.3730.10:FF:000001">
    <property type="entry name" value="Pyrroline-5-carboxylate reductase"/>
    <property type="match status" value="1"/>
</dbReference>
<dbReference type="KEGG" id="mbac:BN1209_0468"/>
<dbReference type="InterPro" id="IPR036291">
    <property type="entry name" value="NAD(P)-bd_dom_sf"/>
</dbReference>
<sequence>MTEHTLGKICFIGGGNMARALIGGLQTNGYLMSDINVIEPDAEKRTQLKADFGVSVTEQLPSVSMADIVVLAVKPQQLRDLSIFLGSLLQNQLLISIAAGIRAKDIARWLGGYQSIIRVMPNTPAQIQLGVSALYAMPEVTQHQHGQAETILKAVGQILWLDEEAKMDAVTAISGSGPAYVFYFIEAMQQAALELGLNAEQAKTLSLQTFIGASKLAEQSHESPATLRSQVTSKGGTTEQAILTMESATVKSSIIKAAKAAAARSEALGDSLGKD</sequence>
<dbReference type="InterPro" id="IPR028939">
    <property type="entry name" value="P5C_Rdtase_cat_N"/>
</dbReference>
<keyword evidence="4" id="KW-0963">Cytoplasm</keyword>
<keyword evidence="11" id="KW-1185">Reference proteome</keyword>
<feature type="domain" description="Pyrroline-5-carboxylate reductase dimerisation" evidence="9">
    <location>
        <begin position="164"/>
        <end position="267"/>
    </location>
</feature>
<dbReference type="OrthoDB" id="9805754at2"/>
<dbReference type="NCBIfam" id="TIGR00112">
    <property type="entry name" value="proC"/>
    <property type="match status" value="1"/>
</dbReference>
<reference evidence="11" key="1">
    <citation type="submission" date="2014-12" db="EMBL/GenBank/DDBJ databases">
        <authorList>
            <person name="Salcher M.M."/>
        </authorList>
    </citation>
    <scope>NUCLEOTIDE SEQUENCE [LARGE SCALE GENOMIC DNA]</scope>
    <source>
        <strain evidence="11">MMS-10A-171</strain>
    </source>
</reference>
<dbReference type="PROSITE" id="PS00521">
    <property type="entry name" value="P5CR"/>
    <property type="match status" value="1"/>
</dbReference>
<dbReference type="InterPro" id="IPR008927">
    <property type="entry name" value="6-PGluconate_DH-like_C_sf"/>
</dbReference>
<dbReference type="GO" id="GO:0005737">
    <property type="term" value="C:cytoplasm"/>
    <property type="evidence" value="ECO:0007669"/>
    <property type="project" value="UniProtKB-SubCell"/>
</dbReference>
<name>A0A0B7IYL1_9PROT</name>
<dbReference type="PANTHER" id="PTHR11645">
    <property type="entry name" value="PYRROLINE-5-CARBOXYLATE REDUCTASE"/>
    <property type="match status" value="1"/>
</dbReference>
<organism evidence="10 11">
    <name type="scientific">Candidatus Methylopumilus turicensis</name>
    <dbReference type="NCBI Taxonomy" id="1581680"/>
    <lineage>
        <taxon>Bacteria</taxon>
        <taxon>Pseudomonadati</taxon>
        <taxon>Pseudomonadota</taxon>
        <taxon>Betaproteobacteria</taxon>
        <taxon>Nitrosomonadales</taxon>
        <taxon>Methylophilaceae</taxon>
        <taxon>Candidatus Methylopumilus</taxon>
    </lineage>
</organism>
<comment type="catalytic activity">
    <reaction evidence="4">
        <text>L-proline + NAD(+) = (S)-1-pyrroline-5-carboxylate + NADH + 2 H(+)</text>
        <dbReference type="Rhea" id="RHEA:14105"/>
        <dbReference type="ChEBI" id="CHEBI:15378"/>
        <dbReference type="ChEBI" id="CHEBI:17388"/>
        <dbReference type="ChEBI" id="CHEBI:57540"/>
        <dbReference type="ChEBI" id="CHEBI:57945"/>
        <dbReference type="ChEBI" id="CHEBI:60039"/>
        <dbReference type="EC" id="1.5.1.2"/>
    </reaction>
</comment>
<gene>
    <name evidence="4 10" type="primary">proC</name>
    <name evidence="10" type="ORF">BN1209_0468</name>
</gene>
<dbReference type="Gene3D" id="1.10.3730.10">
    <property type="entry name" value="ProC C-terminal domain-like"/>
    <property type="match status" value="1"/>
</dbReference>
<feature type="binding site" evidence="6">
    <location>
        <begin position="72"/>
        <end position="75"/>
    </location>
    <ligand>
        <name>NADP(+)</name>
        <dbReference type="ChEBI" id="CHEBI:58349"/>
    </ligand>
</feature>
<accession>A0A0B7IYL1</accession>
<comment type="similarity">
    <text evidence="1 4 7">Belongs to the pyrroline-5-carboxylate reductase family.</text>
</comment>
<evidence type="ECO:0000256" key="2">
    <source>
        <dbReference type="ARBA" id="ARBA00022857"/>
    </source>
</evidence>
<protein>
    <recommendedName>
        <fullName evidence="4 5">Pyrroline-5-carboxylate reductase</fullName>
        <shortName evidence="4">P5C reductase</shortName>
        <shortName evidence="4">P5CR</shortName>
        <ecNumber evidence="4 5">1.5.1.2</ecNumber>
    </recommendedName>
    <alternativeName>
        <fullName evidence="4">PCA reductase</fullName>
    </alternativeName>
</protein>
<feature type="binding site" evidence="6">
    <location>
        <begin position="12"/>
        <end position="17"/>
    </location>
    <ligand>
        <name>NADP(+)</name>
        <dbReference type="ChEBI" id="CHEBI:58349"/>
    </ligand>
</feature>
<dbReference type="UniPathway" id="UPA00098">
    <property type="reaction ID" value="UER00361"/>
</dbReference>
<feature type="domain" description="Pyrroline-5-carboxylate reductase catalytic N-terminal" evidence="8">
    <location>
        <begin position="8"/>
        <end position="100"/>
    </location>
</feature>